<feature type="chain" id="PRO_5005365691" evidence="1">
    <location>
        <begin position="30"/>
        <end position="342"/>
    </location>
</feature>
<evidence type="ECO:0000313" key="4">
    <source>
        <dbReference type="Proteomes" id="UP000000602"/>
    </source>
</evidence>
<dbReference type="PROSITE" id="PS50983">
    <property type="entry name" value="FE_B12_PBP"/>
    <property type="match status" value="1"/>
</dbReference>
<feature type="signal peptide" evidence="1">
    <location>
        <begin position="1"/>
        <end position="29"/>
    </location>
</feature>
<dbReference type="Pfam" id="PF01497">
    <property type="entry name" value="Peripla_BP_2"/>
    <property type="match status" value="1"/>
</dbReference>
<gene>
    <name evidence="3" type="ordered locus">DP2980</name>
</gene>
<dbReference type="eggNOG" id="COG0614">
    <property type="taxonomic scope" value="Bacteria"/>
</dbReference>
<dbReference type="EMBL" id="CR522870">
    <property type="protein sequence ID" value="CAG37709.1"/>
    <property type="molecule type" value="Genomic_DNA"/>
</dbReference>
<dbReference type="AlphaFoldDB" id="Q6AIX1"/>
<dbReference type="HOGENOM" id="CLU_038034_13_3_7"/>
<dbReference type="SUPFAM" id="SSF53807">
    <property type="entry name" value="Helical backbone' metal receptor"/>
    <property type="match status" value="1"/>
</dbReference>
<evidence type="ECO:0000256" key="1">
    <source>
        <dbReference type="SAM" id="SignalP"/>
    </source>
</evidence>
<reference evidence="4" key="1">
    <citation type="journal article" date="2004" name="Environ. Microbiol.">
        <title>The genome of Desulfotalea psychrophila, a sulfate-reducing bacterium from permanently cold Arctic sediments.</title>
        <authorList>
            <person name="Rabus R."/>
            <person name="Ruepp A."/>
            <person name="Frickey T."/>
            <person name="Rattei T."/>
            <person name="Fartmann B."/>
            <person name="Stark M."/>
            <person name="Bauer M."/>
            <person name="Zibat A."/>
            <person name="Lombardot T."/>
            <person name="Becker I."/>
            <person name="Amann J."/>
            <person name="Gellner K."/>
            <person name="Teeling H."/>
            <person name="Leuschner W.D."/>
            <person name="Gloeckner F.-O."/>
            <person name="Lupas A.N."/>
            <person name="Amann R."/>
            <person name="Klenk H.-P."/>
        </authorList>
    </citation>
    <scope>NUCLEOTIDE SEQUENCE [LARGE SCALE GENOMIC DNA]</scope>
    <source>
        <strain evidence="4">DSM 12343 / LSv54</strain>
    </source>
</reference>
<dbReference type="Gene3D" id="3.40.50.1980">
    <property type="entry name" value="Nitrogenase molybdenum iron protein domain"/>
    <property type="match status" value="2"/>
</dbReference>
<evidence type="ECO:0000259" key="2">
    <source>
        <dbReference type="PROSITE" id="PS50983"/>
    </source>
</evidence>
<organism evidence="3 4">
    <name type="scientific">Desulfotalea psychrophila (strain LSv54 / DSM 12343)</name>
    <dbReference type="NCBI Taxonomy" id="177439"/>
    <lineage>
        <taxon>Bacteria</taxon>
        <taxon>Pseudomonadati</taxon>
        <taxon>Thermodesulfobacteriota</taxon>
        <taxon>Desulfobulbia</taxon>
        <taxon>Desulfobulbales</taxon>
        <taxon>Desulfocapsaceae</taxon>
        <taxon>Desulfotalea</taxon>
    </lineage>
</organism>
<dbReference type="Gene3D" id="1.20.58.2180">
    <property type="match status" value="1"/>
</dbReference>
<dbReference type="STRING" id="177439.DP2980"/>
<feature type="domain" description="Fe/B12 periplasmic-binding" evidence="2">
    <location>
        <begin position="50"/>
        <end position="307"/>
    </location>
</feature>
<name>Q6AIX1_DESPS</name>
<dbReference type="KEGG" id="dps:DP2980"/>
<dbReference type="PANTHER" id="PTHR30535:SF34">
    <property type="entry name" value="MOLYBDATE-BINDING PROTEIN MOLA"/>
    <property type="match status" value="1"/>
</dbReference>
<evidence type="ECO:0000313" key="3">
    <source>
        <dbReference type="EMBL" id="CAG37709.1"/>
    </source>
</evidence>
<keyword evidence="1" id="KW-0732">Signal</keyword>
<dbReference type="Proteomes" id="UP000000602">
    <property type="component" value="Chromosome"/>
</dbReference>
<proteinExistence type="predicted"/>
<accession>Q6AIX1</accession>
<protein>
    <submittedName>
        <fullName evidence="3">Probable iron (III) ABC transporter, periplasmic-binding protein</fullName>
    </submittedName>
</protein>
<dbReference type="InterPro" id="IPR050902">
    <property type="entry name" value="ABC_Transporter_SBP"/>
</dbReference>
<keyword evidence="4" id="KW-1185">Reference proteome</keyword>
<dbReference type="InterPro" id="IPR002491">
    <property type="entry name" value="ABC_transptr_periplasmic_BD"/>
</dbReference>
<dbReference type="PANTHER" id="PTHR30535">
    <property type="entry name" value="VITAMIN B12-BINDING PROTEIN"/>
    <property type="match status" value="1"/>
</dbReference>
<sequence length="342" mass="37735">MLCFSREDSMKKIFFLVLCLLPFTTSAMASTVTVTDQVGRRVTIPQPVKRVVTTFLPATVFALCVGLEDTLVAATSKDMSLSIYKALVHKKDVPLLVGSRSSGLNLETIISLHPDLVIMYGQKDGVRLANRLTALGIPTIVISPETMADMQETLQLIGRASGRDEQSTWVVAAMTHIQSILTERLAGLARPEVYYTINPLLRTSSGNMLQDEIIELAGGHNVSHDTRGFFISITREQLIAWNPEAILCSDRLTDKGMARLQSPQFSSLAAVKNEQVFRFPRDTYWDFPSPLSMAGVLWLAHRLHPEAFVGIDVQAEIDAYYDIVFGEGFSAGHPHVVGRGSR</sequence>